<dbReference type="OrthoDB" id="2416294at2759"/>
<dbReference type="InterPro" id="IPR036397">
    <property type="entry name" value="RNaseH_sf"/>
</dbReference>
<organism evidence="1 2">
    <name type="scientific">Sphaerobolus stellatus (strain SS14)</name>
    <dbReference type="NCBI Taxonomy" id="990650"/>
    <lineage>
        <taxon>Eukaryota</taxon>
        <taxon>Fungi</taxon>
        <taxon>Dikarya</taxon>
        <taxon>Basidiomycota</taxon>
        <taxon>Agaricomycotina</taxon>
        <taxon>Agaricomycetes</taxon>
        <taxon>Phallomycetidae</taxon>
        <taxon>Geastrales</taxon>
        <taxon>Sphaerobolaceae</taxon>
        <taxon>Sphaerobolus</taxon>
    </lineage>
</organism>
<feature type="non-terminal residue" evidence="1">
    <location>
        <position position="1"/>
    </location>
</feature>
<dbReference type="GO" id="GO:0003676">
    <property type="term" value="F:nucleic acid binding"/>
    <property type="evidence" value="ECO:0007669"/>
    <property type="project" value="InterPro"/>
</dbReference>
<reference evidence="1 2" key="1">
    <citation type="submission" date="2014-06" db="EMBL/GenBank/DDBJ databases">
        <title>Evolutionary Origins and Diversification of the Mycorrhizal Mutualists.</title>
        <authorList>
            <consortium name="DOE Joint Genome Institute"/>
            <consortium name="Mycorrhizal Genomics Consortium"/>
            <person name="Kohler A."/>
            <person name="Kuo A."/>
            <person name="Nagy L.G."/>
            <person name="Floudas D."/>
            <person name="Copeland A."/>
            <person name="Barry K.W."/>
            <person name="Cichocki N."/>
            <person name="Veneault-Fourrey C."/>
            <person name="LaButti K."/>
            <person name="Lindquist E.A."/>
            <person name="Lipzen A."/>
            <person name="Lundell T."/>
            <person name="Morin E."/>
            <person name="Murat C."/>
            <person name="Riley R."/>
            <person name="Ohm R."/>
            <person name="Sun H."/>
            <person name="Tunlid A."/>
            <person name="Henrissat B."/>
            <person name="Grigoriev I.V."/>
            <person name="Hibbett D.S."/>
            <person name="Martin F."/>
        </authorList>
    </citation>
    <scope>NUCLEOTIDE SEQUENCE [LARGE SCALE GENOMIC DNA]</scope>
    <source>
        <strain evidence="1 2">SS14</strain>
    </source>
</reference>
<proteinExistence type="predicted"/>
<evidence type="ECO:0008006" key="3">
    <source>
        <dbReference type="Google" id="ProtNLM"/>
    </source>
</evidence>
<evidence type="ECO:0000313" key="2">
    <source>
        <dbReference type="Proteomes" id="UP000054279"/>
    </source>
</evidence>
<feature type="non-terminal residue" evidence="1">
    <location>
        <position position="111"/>
    </location>
</feature>
<dbReference type="PANTHER" id="PTHR35871">
    <property type="entry name" value="EXPRESSED PROTEIN"/>
    <property type="match status" value="1"/>
</dbReference>
<keyword evidence="2" id="KW-1185">Reference proteome</keyword>
<gene>
    <name evidence="1" type="ORF">M422DRAFT_139805</name>
</gene>
<dbReference type="AlphaFoldDB" id="A0A0C9UBM1"/>
<dbReference type="Proteomes" id="UP000054279">
    <property type="component" value="Unassembled WGS sequence"/>
</dbReference>
<accession>A0A0C9UBM1</accession>
<name>A0A0C9UBM1_SPHS4</name>
<dbReference type="EMBL" id="KN837368">
    <property type="protein sequence ID" value="KIJ26477.1"/>
    <property type="molecule type" value="Genomic_DNA"/>
</dbReference>
<dbReference type="HOGENOM" id="CLU_005726_8_0_1"/>
<dbReference type="PANTHER" id="PTHR35871:SF1">
    <property type="entry name" value="CXC1-LIKE CYSTEINE CLUSTER ASSOCIATED WITH KDZ TRANSPOSASES DOMAIN-CONTAINING PROTEIN"/>
    <property type="match status" value="1"/>
</dbReference>
<evidence type="ECO:0000313" key="1">
    <source>
        <dbReference type="EMBL" id="KIJ26477.1"/>
    </source>
</evidence>
<dbReference type="Gene3D" id="3.30.420.10">
    <property type="entry name" value="Ribonuclease H-like superfamily/Ribonuclease H"/>
    <property type="match status" value="1"/>
</dbReference>
<protein>
    <recommendedName>
        <fullName evidence="3">Tc1-like transposase DDE domain-containing protein</fullName>
    </recommendedName>
</protein>
<sequence>CCCRRLLFMQPDFCSQKSQLEEYITFRGHICDFYPKFHCELNFIEQYWGAVKYIYRQTLRTSDISEMEKNVLECLDQVPQLQILRYANRSARFLHAYSQGLNGPQAVWANR</sequence>